<reference evidence="4 5" key="1">
    <citation type="submission" date="2019-02" db="EMBL/GenBank/DDBJ databases">
        <title>Prokaryotic population dynamics and viral predation in marine succession experiment using metagenomics: the confinement effect.</title>
        <authorList>
            <person name="Haro-Moreno J.M."/>
            <person name="Rodriguez-Valera F."/>
            <person name="Lopez-Perez M."/>
        </authorList>
    </citation>
    <scope>NUCLEOTIDE SEQUENCE [LARGE SCALE GENOMIC DNA]</scope>
    <source>
        <strain evidence="4">MED-G167</strain>
    </source>
</reference>
<dbReference type="Gene3D" id="3.10.129.10">
    <property type="entry name" value="Hotdog Thioesterase"/>
    <property type="match status" value="1"/>
</dbReference>
<dbReference type="PANTHER" id="PTHR21660:SF1">
    <property type="entry name" value="ACYL-COENZYME A THIOESTERASE 13"/>
    <property type="match status" value="1"/>
</dbReference>
<dbReference type="Proteomes" id="UP000318359">
    <property type="component" value="Unassembled WGS sequence"/>
</dbReference>
<protein>
    <submittedName>
        <fullName evidence="4">PaaI family thioesterase</fullName>
    </submittedName>
</protein>
<dbReference type="EMBL" id="SHBM01000058">
    <property type="protein sequence ID" value="RZO16096.1"/>
    <property type="molecule type" value="Genomic_DNA"/>
</dbReference>
<comment type="similarity">
    <text evidence="1">Belongs to the thioesterase PaaI family.</text>
</comment>
<name>A0A520M4D4_9GAMM</name>
<dbReference type="CDD" id="cd03443">
    <property type="entry name" value="PaaI_thioesterase"/>
    <property type="match status" value="1"/>
</dbReference>
<dbReference type="InterPro" id="IPR006683">
    <property type="entry name" value="Thioestr_dom"/>
</dbReference>
<dbReference type="Pfam" id="PF03061">
    <property type="entry name" value="4HBT"/>
    <property type="match status" value="1"/>
</dbReference>
<evidence type="ECO:0000256" key="2">
    <source>
        <dbReference type="ARBA" id="ARBA00022801"/>
    </source>
</evidence>
<evidence type="ECO:0000313" key="4">
    <source>
        <dbReference type="EMBL" id="RZO16096.1"/>
    </source>
</evidence>
<evidence type="ECO:0000256" key="1">
    <source>
        <dbReference type="ARBA" id="ARBA00008324"/>
    </source>
</evidence>
<proteinExistence type="inferred from homology"/>
<dbReference type="InterPro" id="IPR039298">
    <property type="entry name" value="ACOT13"/>
</dbReference>
<dbReference type="AlphaFoldDB" id="A0A520M4D4"/>
<dbReference type="InterPro" id="IPR029069">
    <property type="entry name" value="HotDog_dom_sf"/>
</dbReference>
<dbReference type="PANTHER" id="PTHR21660">
    <property type="entry name" value="THIOESTERASE SUPERFAMILY MEMBER-RELATED"/>
    <property type="match status" value="1"/>
</dbReference>
<feature type="domain" description="Thioesterase" evidence="3">
    <location>
        <begin position="54"/>
        <end position="124"/>
    </location>
</feature>
<keyword evidence="2" id="KW-0378">Hydrolase</keyword>
<dbReference type="SUPFAM" id="SSF54637">
    <property type="entry name" value="Thioesterase/thiol ester dehydrase-isomerase"/>
    <property type="match status" value="1"/>
</dbReference>
<dbReference type="GO" id="GO:0047617">
    <property type="term" value="F:fatty acyl-CoA hydrolase activity"/>
    <property type="evidence" value="ECO:0007669"/>
    <property type="project" value="InterPro"/>
</dbReference>
<accession>A0A520M4D4</accession>
<comment type="caution">
    <text evidence="4">The sequence shown here is derived from an EMBL/GenBank/DDBJ whole genome shotgun (WGS) entry which is preliminary data.</text>
</comment>
<evidence type="ECO:0000313" key="5">
    <source>
        <dbReference type="Proteomes" id="UP000318359"/>
    </source>
</evidence>
<gene>
    <name evidence="4" type="ORF">EVB00_03390</name>
</gene>
<organism evidence="4 5">
    <name type="scientific">SAR86 cluster bacterium</name>
    <dbReference type="NCBI Taxonomy" id="2030880"/>
    <lineage>
        <taxon>Bacteria</taxon>
        <taxon>Pseudomonadati</taxon>
        <taxon>Pseudomonadota</taxon>
        <taxon>Gammaproteobacteria</taxon>
        <taxon>SAR86 cluster</taxon>
    </lineage>
</organism>
<evidence type="ECO:0000259" key="3">
    <source>
        <dbReference type="Pfam" id="PF03061"/>
    </source>
</evidence>
<sequence length="139" mass="15557">MKDLKEKMKKFLGSKPEFLSILGFEDFSFDEEKNTYSCVFNPTTALTHSNGTIVQGGFVAGMLDSAMSQFILNIHEFKVNPLTLDLDVKYLMSCRPGKLEVHAKILKMGKSIAFTSAEMYQEGNLIARASSTSKLITFR</sequence>